<dbReference type="GO" id="GO:0006310">
    <property type="term" value="P:DNA recombination"/>
    <property type="evidence" value="ECO:0007669"/>
    <property type="project" value="UniProtKB-KW"/>
</dbReference>
<dbReference type="PANTHER" id="PTHR30337:SF0">
    <property type="entry name" value="NUCLEASE SBCCD SUBUNIT D"/>
    <property type="match status" value="1"/>
</dbReference>
<accession>A0A0D6XBU7</accession>
<dbReference type="OrthoDB" id="9773856at2"/>
<evidence type="ECO:0000313" key="6">
    <source>
        <dbReference type="EMBL" id="KIX84358.1"/>
    </source>
</evidence>
<dbReference type="InterPro" id="IPR050535">
    <property type="entry name" value="DNA_Repair-Maintenance_Comp"/>
</dbReference>
<dbReference type="Proteomes" id="UP000030364">
    <property type="component" value="Unassembled WGS sequence"/>
</dbReference>
<protein>
    <recommendedName>
        <fullName evidence="4">Nuclease SbcCD subunit D</fullName>
    </recommendedName>
</protein>
<dbReference type="GO" id="GO:0006260">
    <property type="term" value="P:DNA replication"/>
    <property type="evidence" value="ECO:0007669"/>
    <property type="project" value="UniProtKB-KW"/>
</dbReference>
<dbReference type="GO" id="GO:0008408">
    <property type="term" value="F:3'-5' exonuclease activity"/>
    <property type="evidence" value="ECO:0007669"/>
    <property type="project" value="InterPro"/>
</dbReference>
<name>A0A0D6XBU7_THEFI</name>
<keyword evidence="1 4" id="KW-0540">Nuclease</keyword>
<keyword evidence="7" id="KW-1185">Reference proteome</keyword>
<dbReference type="EMBL" id="JPSL02000040">
    <property type="protein sequence ID" value="KIX84358.1"/>
    <property type="molecule type" value="Genomic_DNA"/>
</dbReference>
<reference evidence="6 7" key="1">
    <citation type="journal article" date="2015" name="Genome Announc.">
        <title>Draft Genome Sequence of the Thermophile Thermus filiformis ATCC 43280, Producer of Carotenoid-(Di)glucoside-Branched Fatty Acid (Di)esters and Source of Hyperthermostable Enzymes of Biotechnological Interest.</title>
        <authorList>
            <person name="Mandelli F."/>
            <person name="Oliveira Ramires B."/>
            <person name="Couger M.B."/>
            <person name="Paixao D.A."/>
            <person name="Camilo C.M."/>
            <person name="Polikarpov I."/>
            <person name="Prade R."/>
            <person name="Riano-Pachon D.M."/>
            <person name="Squina F.M."/>
        </authorList>
    </citation>
    <scope>NUCLEOTIDE SEQUENCE [LARGE SCALE GENOMIC DNA]</scope>
    <source>
        <strain evidence="6 7">ATCC 43280</strain>
    </source>
</reference>
<evidence type="ECO:0000256" key="1">
    <source>
        <dbReference type="ARBA" id="ARBA00022722"/>
    </source>
</evidence>
<evidence type="ECO:0000313" key="7">
    <source>
        <dbReference type="Proteomes" id="UP000030364"/>
    </source>
</evidence>
<keyword evidence="4" id="KW-0233">DNA recombination</keyword>
<evidence type="ECO:0000256" key="2">
    <source>
        <dbReference type="ARBA" id="ARBA00022801"/>
    </source>
</evidence>
<proteinExistence type="inferred from homology"/>
<dbReference type="NCBIfam" id="TIGR00619">
    <property type="entry name" value="sbcd"/>
    <property type="match status" value="1"/>
</dbReference>
<dbReference type="CDD" id="cd00840">
    <property type="entry name" value="MPP_Mre11_N"/>
    <property type="match status" value="1"/>
</dbReference>
<feature type="domain" description="Calcineurin-like phosphoesterase" evidence="5">
    <location>
        <begin position="1"/>
        <end position="212"/>
    </location>
</feature>
<keyword evidence="3 4" id="KW-0269">Exonuclease</keyword>
<dbReference type="STRING" id="276.THFILI_09430"/>
<comment type="function">
    <text evidence="4">SbcCD cleaves DNA hairpin structures. These structures can inhibit DNA replication and are intermediates in certain DNA recombination reactions. The complex acts as a 3'-&gt;5' double strand exonuclease that can open hairpins. It also has a 5' single-strand endonuclease activity.</text>
</comment>
<comment type="caution">
    <text evidence="6">The sequence shown here is derived from an EMBL/GenBank/DDBJ whole genome shotgun (WGS) entry which is preliminary data.</text>
</comment>
<keyword evidence="4" id="KW-0255">Endonuclease</keyword>
<evidence type="ECO:0000256" key="3">
    <source>
        <dbReference type="ARBA" id="ARBA00022839"/>
    </source>
</evidence>
<dbReference type="GO" id="GO:0004519">
    <property type="term" value="F:endonuclease activity"/>
    <property type="evidence" value="ECO:0007669"/>
    <property type="project" value="UniProtKB-KW"/>
</dbReference>
<dbReference type="AlphaFoldDB" id="A0A0D6XBU7"/>
<dbReference type="InterPro" id="IPR004843">
    <property type="entry name" value="Calcineurin-like_PHP"/>
</dbReference>
<dbReference type="InterPro" id="IPR029052">
    <property type="entry name" value="Metallo-depent_PP-like"/>
</dbReference>
<dbReference type="InterPro" id="IPR041796">
    <property type="entry name" value="Mre11_N"/>
</dbReference>
<organism evidence="6 7">
    <name type="scientific">Thermus filiformis</name>
    <dbReference type="NCBI Taxonomy" id="276"/>
    <lineage>
        <taxon>Bacteria</taxon>
        <taxon>Thermotogati</taxon>
        <taxon>Deinococcota</taxon>
        <taxon>Deinococci</taxon>
        <taxon>Thermales</taxon>
        <taxon>Thermaceae</taxon>
        <taxon>Thermus</taxon>
    </lineage>
</organism>
<dbReference type="Pfam" id="PF00149">
    <property type="entry name" value="Metallophos"/>
    <property type="match status" value="1"/>
</dbReference>
<sequence length="387" mass="44568">MRILHTADWHLGKLLKGIDRTPEVAKALEELLEIVRKERVDLVVVAGDLFDRPQVSVEAEEAAWRFFLGLHELGVPALVIAGNHDSRDRLEVHGRVLARFGVVVRGEVRFRGEGGVVDRPVRAGLLPFLSERRLLNFQEGELGEWRGQYAERMEKLLRHLSQEEDLLLAHLTVEGVRPGGGEFAFYLTNSYALPRQALPQRPRYIALGHIHRQEQVAENAWYSGSLIQLDFGEHEDAPRGALLVELPERGPARVFPVRGAWGRPLRTFRVRPEELDRAYEEMRRFGGYMRLVVEGHLVPEVRERLYQSLDRLLEIQQIVNVPPPPPRIVRNEVEAYCYYLESRYKTGKETEEKDSEKARCNEEENPRKKALLDRFRQVLMEVEGASL</sequence>
<dbReference type="Gene3D" id="3.60.21.10">
    <property type="match status" value="1"/>
</dbReference>
<dbReference type="RefSeq" id="WP_045246413.1">
    <property type="nucleotide sequence ID" value="NZ_JPSL02000040.1"/>
</dbReference>
<dbReference type="PANTHER" id="PTHR30337">
    <property type="entry name" value="COMPONENT OF ATP-DEPENDENT DSDNA EXONUCLEASE"/>
    <property type="match status" value="1"/>
</dbReference>
<evidence type="ECO:0000259" key="5">
    <source>
        <dbReference type="Pfam" id="PF00149"/>
    </source>
</evidence>
<dbReference type="SUPFAM" id="SSF56300">
    <property type="entry name" value="Metallo-dependent phosphatases"/>
    <property type="match status" value="1"/>
</dbReference>
<keyword evidence="2 4" id="KW-0378">Hydrolase</keyword>
<evidence type="ECO:0000256" key="4">
    <source>
        <dbReference type="RuleBase" id="RU363069"/>
    </source>
</evidence>
<gene>
    <name evidence="4" type="primary">sbcD</name>
    <name evidence="6" type="ORF">THFILI_09430</name>
</gene>
<comment type="subunit">
    <text evidence="4">Heterodimer of SbcC and SbcD.</text>
</comment>
<keyword evidence="4" id="KW-0235">DNA replication</keyword>
<comment type="similarity">
    <text evidence="4">Belongs to the SbcD family.</text>
</comment>
<dbReference type="InterPro" id="IPR004593">
    <property type="entry name" value="SbcD"/>
</dbReference>